<dbReference type="PANTHER" id="PTHR13847:SF286">
    <property type="entry name" value="D-AMINO ACID DEHYDROGENASE"/>
    <property type="match status" value="1"/>
</dbReference>
<dbReference type="Gene3D" id="3.50.50.60">
    <property type="entry name" value="FAD/NAD(P)-binding domain"/>
    <property type="match status" value="1"/>
</dbReference>
<accession>A0A7G9S7Y9</accession>
<dbReference type="InterPro" id="IPR036188">
    <property type="entry name" value="FAD/NAD-bd_sf"/>
</dbReference>
<comment type="cofactor">
    <cofactor evidence="1">
        <name>FAD</name>
        <dbReference type="ChEBI" id="CHEBI:57692"/>
    </cofactor>
</comment>
<comment type="similarity">
    <text evidence="2">Belongs to the DadA oxidoreductase family.</text>
</comment>
<reference evidence="7 8" key="1">
    <citation type="submission" date="2020-08" db="EMBL/GenBank/DDBJ databases">
        <title>Genome sequence of Leucobacter denitrificans KACC 14055T.</title>
        <authorList>
            <person name="Hyun D.-W."/>
            <person name="Bae J.-W."/>
        </authorList>
    </citation>
    <scope>NUCLEOTIDE SEQUENCE [LARGE SCALE GENOMIC DNA]</scope>
    <source>
        <strain evidence="7 8">KACC 14055</strain>
    </source>
</reference>
<dbReference type="EMBL" id="CP060716">
    <property type="protein sequence ID" value="QNN63964.1"/>
    <property type="molecule type" value="Genomic_DNA"/>
</dbReference>
<proteinExistence type="inferred from homology"/>
<dbReference type="GO" id="GO:0005737">
    <property type="term" value="C:cytoplasm"/>
    <property type="evidence" value="ECO:0007669"/>
    <property type="project" value="TreeGrafter"/>
</dbReference>
<dbReference type="GO" id="GO:0016491">
    <property type="term" value="F:oxidoreductase activity"/>
    <property type="evidence" value="ECO:0007669"/>
    <property type="project" value="UniProtKB-KW"/>
</dbReference>
<evidence type="ECO:0000259" key="6">
    <source>
        <dbReference type="Pfam" id="PF01266"/>
    </source>
</evidence>
<keyword evidence="4" id="KW-0560">Oxidoreductase</keyword>
<dbReference type="AlphaFoldDB" id="A0A7G9S7Y9"/>
<feature type="domain" description="FAD dependent oxidoreductase" evidence="6">
    <location>
        <begin position="13"/>
        <end position="370"/>
    </location>
</feature>
<protein>
    <submittedName>
        <fullName evidence="7">TIGR03364 family FAD-dependent oxidoreductase</fullName>
    </submittedName>
</protein>
<evidence type="ECO:0000313" key="7">
    <source>
        <dbReference type="EMBL" id="QNN63964.1"/>
    </source>
</evidence>
<evidence type="ECO:0000256" key="5">
    <source>
        <dbReference type="SAM" id="MobiDB-lite"/>
    </source>
</evidence>
<dbReference type="Gene3D" id="3.30.9.10">
    <property type="entry name" value="D-Amino Acid Oxidase, subunit A, domain 2"/>
    <property type="match status" value="1"/>
</dbReference>
<evidence type="ECO:0000313" key="8">
    <source>
        <dbReference type="Proteomes" id="UP000515934"/>
    </source>
</evidence>
<dbReference type="KEGG" id="ldn:H9L06_07265"/>
<evidence type="ECO:0000256" key="2">
    <source>
        <dbReference type="ARBA" id="ARBA00009410"/>
    </source>
</evidence>
<evidence type="ECO:0000256" key="4">
    <source>
        <dbReference type="ARBA" id="ARBA00023002"/>
    </source>
</evidence>
<evidence type="ECO:0000256" key="3">
    <source>
        <dbReference type="ARBA" id="ARBA00022630"/>
    </source>
</evidence>
<dbReference type="NCBIfam" id="TIGR03364">
    <property type="entry name" value="HpnW_proposed"/>
    <property type="match status" value="1"/>
</dbReference>
<gene>
    <name evidence="7" type="ORF">H9L06_07265</name>
</gene>
<keyword evidence="3" id="KW-0285">Flavoprotein</keyword>
<dbReference type="Pfam" id="PF01266">
    <property type="entry name" value="DAO"/>
    <property type="match status" value="1"/>
</dbReference>
<dbReference type="InterPro" id="IPR006076">
    <property type="entry name" value="FAD-dep_OxRdtase"/>
</dbReference>
<keyword evidence="8" id="KW-1185">Reference proteome</keyword>
<dbReference type="InterPro" id="IPR017741">
    <property type="entry name" value="FAD-dependent_OxRdtase_HpnW"/>
</dbReference>
<evidence type="ECO:0000256" key="1">
    <source>
        <dbReference type="ARBA" id="ARBA00001974"/>
    </source>
</evidence>
<dbReference type="SUPFAM" id="SSF51905">
    <property type="entry name" value="FAD/NAD(P)-binding domain"/>
    <property type="match status" value="1"/>
</dbReference>
<feature type="region of interest" description="Disordered" evidence="5">
    <location>
        <begin position="378"/>
        <end position="398"/>
    </location>
</feature>
<sequence>MSAPKALSVHQYDLVIIGAGIVGLSHAWHALRLGLRIAIVERDDAAVGASVRNFGHIGVSAHSGKAREYAEIARAEWLAIAAATGITVGEVGTTVILRNELEAAVTEEFAATNVVETRHLDSVQAADVLGTDAAHIHSGLHLPYDLKLDPLTAIPTLARHLGDQGVDFYYATNAGRLEPGCVYTSRGKLNTKYIVLAVNHDIDRFFPEIADLHSVERCRLRMLEIEPPRGVRINPGILTGLSLLRYDAFRELPSHDALRAHFAQERPELLEHDLNHMLTQRPDGILIVGDTHHRERTESPFELERSDDLLLRETQQLFGVDHLTIRRRWRGLYASSASTNFVSENPLPGVRAISVTTGIGMTTALGFARASLESLLNASSTPPSDPLRSALLTSKGIS</sequence>
<dbReference type="Proteomes" id="UP000515934">
    <property type="component" value="Chromosome"/>
</dbReference>
<organism evidence="7 8">
    <name type="scientific">Leucobacter denitrificans</name>
    <dbReference type="NCBI Taxonomy" id="683042"/>
    <lineage>
        <taxon>Bacteria</taxon>
        <taxon>Bacillati</taxon>
        <taxon>Actinomycetota</taxon>
        <taxon>Actinomycetes</taxon>
        <taxon>Micrococcales</taxon>
        <taxon>Microbacteriaceae</taxon>
        <taxon>Leucobacter</taxon>
    </lineage>
</organism>
<name>A0A7G9S7Y9_9MICO</name>
<dbReference type="PANTHER" id="PTHR13847">
    <property type="entry name" value="SARCOSINE DEHYDROGENASE-RELATED"/>
    <property type="match status" value="1"/>
</dbReference>